<protein>
    <submittedName>
        <fullName evidence="8">Sodium:solute symporter</fullName>
    </submittedName>
</protein>
<comment type="similarity">
    <text evidence="2 6">Belongs to the sodium:solute symporter (SSF) (TC 2.A.21) family.</text>
</comment>
<evidence type="ECO:0000256" key="3">
    <source>
        <dbReference type="ARBA" id="ARBA00022692"/>
    </source>
</evidence>
<dbReference type="Gene3D" id="1.20.1730.10">
    <property type="entry name" value="Sodium/glucose cotransporter"/>
    <property type="match status" value="1"/>
</dbReference>
<feature type="transmembrane region" description="Helical" evidence="7">
    <location>
        <begin position="6"/>
        <end position="26"/>
    </location>
</feature>
<dbReference type="InterPro" id="IPR001734">
    <property type="entry name" value="Na/solute_symporter"/>
</dbReference>
<comment type="caution">
    <text evidence="8">The sequence shown here is derived from an EMBL/GenBank/DDBJ whole genome shotgun (WGS) entry which is preliminary data.</text>
</comment>
<keyword evidence="4 7" id="KW-1133">Transmembrane helix</keyword>
<dbReference type="RefSeq" id="WP_200267600.1">
    <property type="nucleotide sequence ID" value="NZ_JAENIJ010000003.1"/>
</dbReference>
<reference evidence="8" key="1">
    <citation type="submission" date="2021-01" db="EMBL/GenBank/DDBJ databases">
        <title>Modified the classification status of verrucomicrobia.</title>
        <authorList>
            <person name="Feng X."/>
        </authorList>
    </citation>
    <scope>NUCLEOTIDE SEQUENCE</scope>
    <source>
        <strain evidence="8">KCTC 22041</strain>
    </source>
</reference>
<organism evidence="8 9">
    <name type="scientific">Luteolibacter pohnpeiensis</name>
    <dbReference type="NCBI Taxonomy" id="454153"/>
    <lineage>
        <taxon>Bacteria</taxon>
        <taxon>Pseudomonadati</taxon>
        <taxon>Verrucomicrobiota</taxon>
        <taxon>Verrucomicrobiia</taxon>
        <taxon>Verrucomicrobiales</taxon>
        <taxon>Verrucomicrobiaceae</taxon>
        <taxon>Luteolibacter</taxon>
    </lineage>
</organism>
<evidence type="ECO:0000256" key="6">
    <source>
        <dbReference type="RuleBase" id="RU362091"/>
    </source>
</evidence>
<dbReference type="PANTHER" id="PTHR11819:SF195">
    <property type="entry name" value="SODIUM_GLUCOSE COTRANSPORTER 4"/>
    <property type="match status" value="1"/>
</dbReference>
<dbReference type="Pfam" id="PF00474">
    <property type="entry name" value="SSF"/>
    <property type="match status" value="1"/>
</dbReference>
<feature type="transmembrane region" description="Helical" evidence="7">
    <location>
        <begin position="184"/>
        <end position="202"/>
    </location>
</feature>
<evidence type="ECO:0000256" key="5">
    <source>
        <dbReference type="ARBA" id="ARBA00023136"/>
    </source>
</evidence>
<dbReference type="PANTHER" id="PTHR11819">
    <property type="entry name" value="SOLUTE CARRIER FAMILY 5"/>
    <property type="match status" value="1"/>
</dbReference>
<evidence type="ECO:0000256" key="4">
    <source>
        <dbReference type="ARBA" id="ARBA00022989"/>
    </source>
</evidence>
<evidence type="ECO:0000313" key="8">
    <source>
        <dbReference type="EMBL" id="MBK1881421.1"/>
    </source>
</evidence>
<feature type="transmembrane region" description="Helical" evidence="7">
    <location>
        <begin position="46"/>
        <end position="68"/>
    </location>
</feature>
<feature type="transmembrane region" description="Helical" evidence="7">
    <location>
        <begin position="309"/>
        <end position="330"/>
    </location>
</feature>
<dbReference type="CDD" id="cd10329">
    <property type="entry name" value="SLC5sbd_SGLT1-like"/>
    <property type="match status" value="1"/>
</dbReference>
<evidence type="ECO:0000256" key="7">
    <source>
        <dbReference type="SAM" id="Phobius"/>
    </source>
</evidence>
<keyword evidence="5 7" id="KW-0472">Membrane</keyword>
<accession>A0A934VPU8</accession>
<feature type="transmembrane region" description="Helical" evidence="7">
    <location>
        <begin position="362"/>
        <end position="381"/>
    </location>
</feature>
<dbReference type="AlphaFoldDB" id="A0A934VPU8"/>
<dbReference type="EMBL" id="JAENIJ010000003">
    <property type="protein sequence ID" value="MBK1881421.1"/>
    <property type="molecule type" value="Genomic_DNA"/>
</dbReference>
<feature type="transmembrane region" description="Helical" evidence="7">
    <location>
        <begin position="121"/>
        <end position="150"/>
    </location>
</feature>
<feature type="transmembrane region" description="Helical" evidence="7">
    <location>
        <begin position="507"/>
        <end position="525"/>
    </location>
</feature>
<feature type="transmembrane region" description="Helical" evidence="7">
    <location>
        <begin position="230"/>
        <end position="249"/>
    </location>
</feature>
<gene>
    <name evidence="8" type="ORF">JIN85_03275</name>
</gene>
<feature type="transmembrane region" description="Helical" evidence="7">
    <location>
        <begin position="156"/>
        <end position="177"/>
    </location>
</feature>
<dbReference type="NCBIfam" id="TIGR00813">
    <property type="entry name" value="sss"/>
    <property type="match status" value="1"/>
</dbReference>
<evidence type="ECO:0000256" key="1">
    <source>
        <dbReference type="ARBA" id="ARBA00004141"/>
    </source>
</evidence>
<dbReference type="GO" id="GO:0005412">
    <property type="term" value="F:D-glucose:sodium symporter activity"/>
    <property type="evidence" value="ECO:0007669"/>
    <property type="project" value="TreeGrafter"/>
</dbReference>
<dbReference type="InterPro" id="IPR038377">
    <property type="entry name" value="Na/Glc_symporter_sf"/>
</dbReference>
<feature type="transmembrane region" description="Helical" evidence="7">
    <location>
        <begin position="80"/>
        <end position="100"/>
    </location>
</feature>
<keyword evidence="9" id="KW-1185">Reference proteome</keyword>
<evidence type="ECO:0000313" key="9">
    <source>
        <dbReference type="Proteomes" id="UP000603141"/>
    </source>
</evidence>
<dbReference type="Proteomes" id="UP000603141">
    <property type="component" value="Unassembled WGS sequence"/>
</dbReference>
<feature type="transmembrane region" description="Helical" evidence="7">
    <location>
        <begin position="393"/>
        <end position="414"/>
    </location>
</feature>
<evidence type="ECO:0000256" key="2">
    <source>
        <dbReference type="ARBA" id="ARBA00006434"/>
    </source>
</evidence>
<comment type="subcellular location">
    <subcellularLocation>
        <location evidence="1">Membrane</location>
        <topology evidence="1">Multi-pass membrane protein</topology>
    </subcellularLocation>
</comment>
<feature type="transmembrane region" description="Helical" evidence="7">
    <location>
        <begin position="270"/>
        <end position="297"/>
    </location>
</feature>
<dbReference type="GO" id="GO:0005886">
    <property type="term" value="C:plasma membrane"/>
    <property type="evidence" value="ECO:0007669"/>
    <property type="project" value="TreeGrafter"/>
</dbReference>
<sequence length="526" mass="58051">MDASLAWADYAVIGGYLIFVIILGFWIGRKHEGAEDYFLAGRSMTWVFIGVSLFASNISSTTLIGLAGDAYATGIGVFNYEWMAAVVLVFFAFFLLPFLLRSGVYTLPEFLGLRFGPFARRYFSILTLFLNIIVDTAGSLYAGGIILQLVFPQVDLFWTVMALAIVAGVYTMVGGLAAVIYTDFVQTVFLVVGAIIITWAAYDKVGGWQGMTAGLPAERLSLIRPLSDKSMPWLGLLTGVPILGFYFWCTNQFMAQRALSAKTLNHGRGGLLLAGALKLPVLFIMVLPGTMAIHLYPKLSNADLVYPTLMFNLLPTGLLGLCLAGFIAALMSQIDSTLNSASTLVTMDFIRQAKPDLTPKQLMRVGKITTLVFMVLAALWAPEIQRFKSLFTYLQQVLAYTIPPVVVLFFAAIFSKRANRIGAMVCLTVGTLCGAVLFVLNVIVNDVQIHFLYVVPIGCLVSWIALEIGNRFGTNSDSSQGDQIRWTPEFFKSETIELRSMPWYRNYRIWSVLLLLATAILVISFW</sequence>
<keyword evidence="3 7" id="KW-0812">Transmembrane</keyword>
<name>A0A934VPU8_9BACT</name>
<dbReference type="PROSITE" id="PS50283">
    <property type="entry name" value="NA_SOLUT_SYMP_3"/>
    <property type="match status" value="1"/>
</dbReference>
<feature type="transmembrane region" description="Helical" evidence="7">
    <location>
        <begin position="449"/>
        <end position="466"/>
    </location>
</feature>
<feature type="transmembrane region" description="Helical" evidence="7">
    <location>
        <begin position="421"/>
        <end position="443"/>
    </location>
</feature>
<proteinExistence type="inferred from homology"/>